<dbReference type="Proteomes" id="UP001238540">
    <property type="component" value="Unassembled WGS sequence"/>
</dbReference>
<dbReference type="SUPFAM" id="SSF53850">
    <property type="entry name" value="Periplasmic binding protein-like II"/>
    <property type="match status" value="1"/>
</dbReference>
<gene>
    <name evidence="2" type="ORF">QWZ16_11755</name>
</gene>
<comment type="caution">
    <text evidence="2">The sequence shown here is derived from an EMBL/GenBank/DDBJ whole genome shotgun (WGS) entry which is preliminary data.</text>
</comment>
<feature type="domain" description="ABC-type glycine betaine transport system substrate-binding" evidence="1">
    <location>
        <begin position="38"/>
        <end position="302"/>
    </location>
</feature>
<dbReference type="EMBL" id="JAUFQC010000001">
    <property type="protein sequence ID" value="MDN3610379.1"/>
    <property type="molecule type" value="Genomic_DNA"/>
</dbReference>
<dbReference type="CDD" id="cd13643">
    <property type="entry name" value="PBP2_BCP_2"/>
    <property type="match status" value="1"/>
</dbReference>
<accession>A0ABT8BVG7</accession>
<name>A0ABT8BVG7_9VIBR</name>
<dbReference type="RefSeq" id="WP_083949279.1">
    <property type="nucleotide sequence ID" value="NZ_JABEYA020000001.1"/>
</dbReference>
<dbReference type="InterPro" id="IPR007210">
    <property type="entry name" value="ABC_Gly_betaine_transp_sub-bd"/>
</dbReference>
<evidence type="ECO:0000313" key="2">
    <source>
        <dbReference type="EMBL" id="MDN3610379.1"/>
    </source>
</evidence>
<sequence>MNQGDTISIVKRICLSFVFLGHVPHTSAQQMVYLLELDWASQRVLTYVLSDILASYGIDSEVITIPSTPQWMYLSTGKADIQVEVWEGSMGPQFEDLRDKNLLEEGAVHFATTREEWWYPKYVESMCPGLPDWKALKACSALFAQQGEEVGTFYTGPWEKPDNARIRALDLDFKVVILASGEAINQKIHEYIAQKKPLLIFNWSPNWVEFVYPGSFVEFPDHTQKCEDDPSWGYSAKFLWDCGNPKDGWLKVAISKQLFTKSPCALKIVQHFRLTNSDIALAATLADIDKLEVDDAAREWIKRKTDYIQHLKKTVICQ</sequence>
<organism evidence="2 3">
    <name type="scientific">Vibrio ostreicida</name>
    <dbReference type="NCBI Taxonomy" id="526588"/>
    <lineage>
        <taxon>Bacteria</taxon>
        <taxon>Pseudomonadati</taxon>
        <taxon>Pseudomonadota</taxon>
        <taxon>Gammaproteobacteria</taxon>
        <taxon>Vibrionales</taxon>
        <taxon>Vibrionaceae</taxon>
        <taxon>Vibrio</taxon>
    </lineage>
</organism>
<dbReference type="Gene3D" id="3.40.190.100">
    <property type="entry name" value="Glycine betaine-binding periplasmic protein, domain 2"/>
    <property type="match status" value="1"/>
</dbReference>
<dbReference type="Gene3D" id="3.40.190.10">
    <property type="entry name" value="Periplasmic binding protein-like II"/>
    <property type="match status" value="1"/>
</dbReference>
<reference evidence="3" key="1">
    <citation type="journal article" date="2019" name="Int. J. Syst. Evol. Microbiol.">
        <title>The Global Catalogue of Microorganisms (GCM) 10K type strain sequencing project: providing services to taxonomists for standard genome sequencing and annotation.</title>
        <authorList>
            <consortium name="The Broad Institute Genomics Platform"/>
            <consortium name="The Broad Institute Genome Sequencing Center for Infectious Disease"/>
            <person name="Wu L."/>
            <person name="Ma J."/>
        </authorList>
    </citation>
    <scope>NUCLEOTIDE SEQUENCE [LARGE SCALE GENOMIC DNA]</scope>
    <source>
        <strain evidence="3">CECT 7398</strain>
    </source>
</reference>
<proteinExistence type="predicted"/>
<evidence type="ECO:0000313" key="3">
    <source>
        <dbReference type="Proteomes" id="UP001238540"/>
    </source>
</evidence>
<evidence type="ECO:0000259" key="1">
    <source>
        <dbReference type="Pfam" id="PF04069"/>
    </source>
</evidence>
<keyword evidence="3" id="KW-1185">Reference proteome</keyword>
<protein>
    <submittedName>
        <fullName evidence="2">ABC transporter substrate-binding protein</fullName>
    </submittedName>
</protein>
<dbReference type="Pfam" id="PF04069">
    <property type="entry name" value="OpuAC"/>
    <property type="match status" value="1"/>
</dbReference>